<evidence type="ECO:0000313" key="2">
    <source>
        <dbReference type="EMBL" id="CCG87802.1"/>
    </source>
</evidence>
<keyword evidence="3" id="KW-1185">Reference proteome</keyword>
<feature type="region of interest" description="Disordered" evidence="1">
    <location>
        <begin position="1"/>
        <end position="53"/>
    </location>
</feature>
<evidence type="ECO:0000256" key="1">
    <source>
        <dbReference type="SAM" id="MobiDB-lite"/>
    </source>
</evidence>
<accession>V5Z8V9</accession>
<sequence length="53" mass="5569">MLQWSNNTVVPLSPVPLPVGIAQQGSAATEEKQQTKDKQQQPSPEAAGILLSG</sequence>
<gene>
    <name evidence="2" type="ORF">EPIR_2439</name>
</gene>
<protein>
    <submittedName>
        <fullName evidence="2">Uncharacterized protein</fullName>
    </submittedName>
</protein>
<dbReference type="Proteomes" id="UP000018217">
    <property type="component" value="Unassembled WGS sequence"/>
</dbReference>
<reference evidence="2 3" key="1">
    <citation type="journal article" date="2013" name="Syst. Appl. Microbiol.">
        <title>Phylogenetic position and virulence apparatus of the pear flower necrosis pathogen Erwinia piriflorinigrans CFBP 5888T as assessed by comparative genomics.</title>
        <authorList>
            <person name="Smits T.H."/>
            <person name="Rezzonico F."/>
            <person name="Lopez M.M."/>
            <person name="Blom J."/>
            <person name="Goesmann A."/>
            <person name="Frey J.E."/>
            <person name="Duffy B."/>
        </authorList>
    </citation>
    <scope>NUCLEOTIDE SEQUENCE [LARGE SCALE GENOMIC DNA]</scope>
    <source>
        <strain evidence="3">CFBP5888</strain>
    </source>
</reference>
<feature type="compositionally biased region" description="Basic and acidic residues" evidence="1">
    <location>
        <begin position="29"/>
        <end position="39"/>
    </location>
</feature>
<dbReference type="AlphaFoldDB" id="V5Z8V9"/>
<comment type="caution">
    <text evidence="2">The sequence shown here is derived from an EMBL/GenBank/DDBJ whole genome shotgun (WGS) entry which is preliminary data.</text>
</comment>
<name>V5Z8V9_9GAMM</name>
<proteinExistence type="predicted"/>
<organism evidence="2 3">
    <name type="scientific">Erwinia piriflorinigrans CFBP 5888</name>
    <dbReference type="NCBI Taxonomy" id="1161919"/>
    <lineage>
        <taxon>Bacteria</taxon>
        <taxon>Pseudomonadati</taxon>
        <taxon>Pseudomonadota</taxon>
        <taxon>Gammaproteobacteria</taxon>
        <taxon>Enterobacterales</taxon>
        <taxon>Erwiniaceae</taxon>
        <taxon>Erwinia</taxon>
    </lineage>
</organism>
<evidence type="ECO:0000313" key="3">
    <source>
        <dbReference type="Proteomes" id="UP000018217"/>
    </source>
</evidence>
<dbReference type="EMBL" id="CAHS01000015">
    <property type="protein sequence ID" value="CCG87802.1"/>
    <property type="molecule type" value="Genomic_DNA"/>
</dbReference>